<dbReference type="FunFam" id="2.60.40.420:FF:000003">
    <property type="entry name" value="Blue copper"/>
    <property type="match status" value="1"/>
</dbReference>
<name>A0A5J5B984_9ASTE</name>
<gene>
    <name evidence="5" type="ORF">F0562_026445</name>
</gene>
<sequence>MAKQLLFHVLVILSLVLCCSASLYIVGDSAGWDISTDLDTWSKGKKFVVGDILLFQYSSSYSVSEVTRESYRACSTTNVIQSSSNGNTSFTLSRPGDEYFICGNKLYCLGGMKLHAHVEQSAQLASKNATATATAAAAAAAPVQA</sequence>
<evidence type="ECO:0000256" key="2">
    <source>
        <dbReference type="ARBA" id="ARBA00023180"/>
    </source>
</evidence>
<evidence type="ECO:0000259" key="4">
    <source>
        <dbReference type="PROSITE" id="PS51485"/>
    </source>
</evidence>
<feature type="domain" description="Phytocyanin" evidence="4">
    <location>
        <begin position="22"/>
        <end position="120"/>
    </location>
</feature>
<protein>
    <recommendedName>
        <fullName evidence="4">Phytocyanin domain-containing protein</fullName>
    </recommendedName>
</protein>
<keyword evidence="2" id="KW-0325">Glycoprotein</keyword>
<dbReference type="EMBL" id="CM018037">
    <property type="protein sequence ID" value="KAA8539753.1"/>
    <property type="molecule type" value="Genomic_DNA"/>
</dbReference>
<evidence type="ECO:0000313" key="5">
    <source>
        <dbReference type="EMBL" id="KAA8539753.1"/>
    </source>
</evidence>
<evidence type="ECO:0000313" key="6">
    <source>
        <dbReference type="Proteomes" id="UP000325577"/>
    </source>
</evidence>
<evidence type="ECO:0000256" key="3">
    <source>
        <dbReference type="SAM" id="SignalP"/>
    </source>
</evidence>
<reference evidence="5 6" key="1">
    <citation type="submission" date="2019-09" db="EMBL/GenBank/DDBJ databases">
        <title>A chromosome-level genome assembly of the Chinese tupelo Nyssa sinensis.</title>
        <authorList>
            <person name="Yang X."/>
            <person name="Kang M."/>
            <person name="Yang Y."/>
            <person name="Xiong H."/>
            <person name="Wang M."/>
            <person name="Zhang Z."/>
            <person name="Wang Z."/>
            <person name="Wu H."/>
            <person name="Ma T."/>
            <person name="Liu J."/>
            <person name="Xi Z."/>
        </authorList>
    </citation>
    <scope>NUCLEOTIDE SEQUENCE [LARGE SCALE GENOMIC DNA]</scope>
    <source>
        <strain evidence="5">J267</strain>
        <tissue evidence="5">Leaf</tissue>
    </source>
</reference>
<dbReference type="PROSITE" id="PS51485">
    <property type="entry name" value="PHYTOCYANIN"/>
    <property type="match status" value="1"/>
</dbReference>
<accession>A0A5J5B984</accession>
<organism evidence="5 6">
    <name type="scientific">Nyssa sinensis</name>
    <dbReference type="NCBI Taxonomy" id="561372"/>
    <lineage>
        <taxon>Eukaryota</taxon>
        <taxon>Viridiplantae</taxon>
        <taxon>Streptophyta</taxon>
        <taxon>Embryophyta</taxon>
        <taxon>Tracheophyta</taxon>
        <taxon>Spermatophyta</taxon>
        <taxon>Magnoliopsida</taxon>
        <taxon>eudicotyledons</taxon>
        <taxon>Gunneridae</taxon>
        <taxon>Pentapetalae</taxon>
        <taxon>asterids</taxon>
        <taxon>Cornales</taxon>
        <taxon>Nyssaceae</taxon>
        <taxon>Nyssa</taxon>
    </lineage>
</organism>
<keyword evidence="3" id="KW-0732">Signal</keyword>
<proteinExistence type="predicted"/>
<dbReference type="GO" id="GO:0009055">
    <property type="term" value="F:electron transfer activity"/>
    <property type="evidence" value="ECO:0007669"/>
    <property type="project" value="InterPro"/>
</dbReference>
<feature type="chain" id="PRO_5023915291" description="Phytocyanin domain-containing protein" evidence="3">
    <location>
        <begin position="22"/>
        <end position="145"/>
    </location>
</feature>
<dbReference type="AlphaFoldDB" id="A0A5J5B984"/>
<feature type="signal peptide" evidence="3">
    <location>
        <begin position="1"/>
        <end position="21"/>
    </location>
</feature>
<dbReference type="Pfam" id="PF02298">
    <property type="entry name" value="Cu_bind_like"/>
    <property type="match status" value="1"/>
</dbReference>
<dbReference type="GO" id="GO:0005886">
    <property type="term" value="C:plasma membrane"/>
    <property type="evidence" value="ECO:0007669"/>
    <property type="project" value="TreeGrafter"/>
</dbReference>
<dbReference type="InterPro" id="IPR039391">
    <property type="entry name" value="Phytocyanin-like"/>
</dbReference>
<dbReference type="PANTHER" id="PTHR33021:SF70">
    <property type="entry name" value="PHYTOCYANIN DOMAIN-CONTAINING PROTEIN"/>
    <property type="match status" value="1"/>
</dbReference>
<evidence type="ECO:0000256" key="1">
    <source>
        <dbReference type="ARBA" id="ARBA00022723"/>
    </source>
</evidence>
<dbReference type="OrthoDB" id="581242at2759"/>
<dbReference type="CDD" id="cd04216">
    <property type="entry name" value="Phytocyanin"/>
    <property type="match status" value="1"/>
</dbReference>
<dbReference type="Gene3D" id="2.60.40.420">
    <property type="entry name" value="Cupredoxins - blue copper proteins"/>
    <property type="match status" value="1"/>
</dbReference>
<dbReference type="InterPro" id="IPR008972">
    <property type="entry name" value="Cupredoxin"/>
</dbReference>
<keyword evidence="1" id="KW-0479">Metal-binding</keyword>
<dbReference type="GO" id="GO:0046872">
    <property type="term" value="F:metal ion binding"/>
    <property type="evidence" value="ECO:0007669"/>
    <property type="project" value="UniProtKB-KW"/>
</dbReference>
<keyword evidence="6" id="KW-1185">Reference proteome</keyword>
<dbReference type="SUPFAM" id="SSF49503">
    <property type="entry name" value="Cupredoxins"/>
    <property type="match status" value="1"/>
</dbReference>
<dbReference type="Proteomes" id="UP000325577">
    <property type="component" value="Linkage Group LG14"/>
</dbReference>
<dbReference type="PANTHER" id="PTHR33021">
    <property type="entry name" value="BLUE COPPER PROTEIN"/>
    <property type="match status" value="1"/>
</dbReference>
<dbReference type="InterPro" id="IPR003245">
    <property type="entry name" value="Phytocyanin_dom"/>
</dbReference>